<evidence type="ECO:0000313" key="7">
    <source>
        <dbReference type="EMBL" id="KAJ7953849.1"/>
    </source>
</evidence>
<organism evidence="7 8">
    <name type="scientific">Quillaja saponaria</name>
    <name type="common">Soap bark tree</name>
    <dbReference type="NCBI Taxonomy" id="32244"/>
    <lineage>
        <taxon>Eukaryota</taxon>
        <taxon>Viridiplantae</taxon>
        <taxon>Streptophyta</taxon>
        <taxon>Embryophyta</taxon>
        <taxon>Tracheophyta</taxon>
        <taxon>Spermatophyta</taxon>
        <taxon>Magnoliopsida</taxon>
        <taxon>eudicotyledons</taxon>
        <taxon>Gunneridae</taxon>
        <taxon>Pentapetalae</taxon>
        <taxon>rosids</taxon>
        <taxon>fabids</taxon>
        <taxon>Fabales</taxon>
        <taxon>Quillajaceae</taxon>
        <taxon>Quillaja</taxon>
    </lineage>
</organism>
<accession>A0AAD7PGA7</accession>
<evidence type="ECO:0000256" key="3">
    <source>
        <dbReference type="ARBA" id="ARBA00022980"/>
    </source>
</evidence>
<keyword evidence="4" id="KW-0496">Mitochondrion</keyword>
<dbReference type="PANTHER" id="PTHR35693:SF1">
    <property type="entry name" value="EXPRESSED PROTEIN"/>
    <property type="match status" value="1"/>
</dbReference>
<evidence type="ECO:0000256" key="6">
    <source>
        <dbReference type="ARBA" id="ARBA00035137"/>
    </source>
</evidence>
<name>A0AAD7PGA7_QUISA</name>
<comment type="subcellular location">
    <subcellularLocation>
        <location evidence="1">Mitochondrion</location>
    </subcellularLocation>
</comment>
<gene>
    <name evidence="7" type="ORF">O6P43_025495</name>
</gene>
<dbReference type="Proteomes" id="UP001163823">
    <property type="component" value="Chromosome 10"/>
</dbReference>
<sequence length="154" mass="18273">MSFMRGDLLTRTGKLVKGLAKAEPVWFKAMKQAPPPMFPRADGKINKITLPEDVYIKKFYQKHSDSKYEDAFKWNIGQRRRQRRWHMLSLKKISRLQGKRPPPNLYPSAIKEIQAEERKYVRDRFFNDNVRKLVQKLKVEKEAEAQDRIRGGGW</sequence>
<reference evidence="7" key="1">
    <citation type="journal article" date="2023" name="Science">
        <title>Elucidation of the pathway for biosynthesis of saponin adjuvants from the soapbark tree.</title>
        <authorList>
            <person name="Reed J."/>
            <person name="Orme A."/>
            <person name="El-Demerdash A."/>
            <person name="Owen C."/>
            <person name="Martin L.B.B."/>
            <person name="Misra R.C."/>
            <person name="Kikuchi S."/>
            <person name="Rejzek M."/>
            <person name="Martin A.C."/>
            <person name="Harkess A."/>
            <person name="Leebens-Mack J."/>
            <person name="Louveau T."/>
            <person name="Stephenson M.J."/>
            <person name="Osbourn A."/>
        </authorList>
    </citation>
    <scope>NUCLEOTIDE SEQUENCE</scope>
    <source>
        <strain evidence="7">S10</strain>
    </source>
</reference>
<keyword evidence="3" id="KW-0689">Ribosomal protein</keyword>
<comment type="caution">
    <text evidence="7">The sequence shown here is derived from an EMBL/GenBank/DDBJ whole genome shotgun (WGS) entry which is preliminary data.</text>
</comment>
<dbReference type="EMBL" id="JARAOO010000010">
    <property type="protein sequence ID" value="KAJ7953849.1"/>
    <property type="molecule type" value="Genomic_DNA"/>
</dbReference>
<keyword evidence="5" id="KW-0687">Ribonucleoprotein</keyword>
<protein>
    <recommendedName>
        <fullName evidence="6">Small ribosomal subunit protein mS23</fullName>
    </recommendedName>
</protein>
<evidence type="ECO:0000313" key="8">
    <source>
        <dbReference type="Proteomes" id="UP001163823"/>
    </source>
</evidence>
<dbReference type="PANTHER" id="PTHR35693">
    <property type="entry name" value="EXPRESSED PROTEIN"/>
    <property type="match status" value="1"/>
</dbReference>
<evidence type="ECO:0000256" key="4">
    <source>
        <dbReference type="ARBA" id="ARBA00023128"/>
    </source>
</evidence>
<dbReference type="AlphaFoldDB" id="A0AAD7PGA7"/>
<evidence type="ECO:0000256" key="5">
    <source>
        <dbReference type="ARBA" id="ARBA00023274"/>
    </source>
</evidence>
<evidence type="ECO:0000256" key="1">
    <source>
        <dbReference type="ARBA" id="ARBA00004173"/>
    </source>
</evidence>
<proteinExistence type="inferred from homology"/>
<dbReference type="KEGG" id="qsa:O6P43_025495"/>
<keyword evidence="8" id="KW-1185">Reference proteome</keyword>
<dbReference type="CDD" id="cd23701">
    <property type="entry name" value="At1g26750"/>
    <property type="match status" value="1"/>
</dbReference>
<evidence type="ECO:0000256" key="2">
    <source>
        <dbReference type="ARBA" id="ARBA00009864"/>
    </source>
</evidence>
<comment type="similarity">
    <text evidence="2">Belongs to the mitochondrion-specific ribosomal protein mS23 family.</text>
</comment>
<dbReference type="InterPro" id="IPR059242">
    <property type="entry name" value="mS23_dom"/>
</dbReference>